<protein>
    <submittedName>
        <fullName evidence="2">Uncharacterized protein</fullName>
    </submittedName>
</protein>
<reference evidence="2" key="1">
    <citation type="submission" date="2020-10" db="EMBL/GenBank/DDBJ databases">
        <authorList>
            <person name="Castelo-Branco R."/>
            <person name="Eusebio N."/>
            <person name="Adriana R."/>
            <person name="Vieira A."/>
            <person name="Brugerolle De Fraissinette N."/>
            <person name="Rezende De Castro R."/>
            <person name="Schneider M.P."/>
            <person name="Vasconcelos V."/>
            <person name="Leao P.N."/>
        </authorList>
    </citation>
    <scope>NUCLEOTIDE SEQUENCE</scope>
    <source>
        <strain evidence="2">LEGE 11480</strain>
    </source>
</reference>
<dbReference type="AlphaFoldDB" id="A0A928VN93"/>
<gene>
    <name evidence="2" type="ORF">IQ266_07745</name>
</gene>
<comment type="caution">
    <text evidence="2">The sequence shown here is derived from an EMBL/GenBank/DDBJ whole genome shotgun (WGS) entry which is preliminary data.</text>
</comment>
<evidence type="ECO:0000256" key="1">
    <source>
        <dbReference type="SAM" id="MobiDB-lite"/>
    </source>
</evidence>
<evidence type="ECO:0000313" key="2">
    <source>
        <dbReference type="EMBL" id="MBE9029620.1"/>
    </source>
</evidence>
<dbReference type="RefSeq" id="WP_264324438.1">
    <property type="nucleotide sequence ID" value="NZ_JADEXQ010000019.1"/>
</dbReference>
<sequence>MTIRRLKVPDFRADPVGDLNDFEPFTKSATAAGGNGNHSKIAIKQRGAIAPRWSSRGTGNSA</sequence>
<dbReference type="Proteomes" id="UP000625316">
    <property type="component" value="Unassembled WGS sequence"/>
</dbReference>
<evidence type="ECO:0000313" key="3">
    <source>
        <dbReference type="Proteomes" id="UP000625316"/>
    </source>
</evidence>
<proteinExistence type="predicted"/>
<accession>A0A928VN93</accession>
<organism evidence="2 3">
    <name type="scientific">Romeriopsis navalis LEGE 11480</name>
    <dbReference type="NCBI Taxonomy" id="2777977"/>
    <lineage>
        <taxon>Bacteria</taxon>
        <taxon>Bacillati</taxon>
        <taxon>Cyanobacteriota</taxon>
        <taxon>Cyanophyceae</taxon>
        <taxon>Leptolyngbyales</taxon>
        <taxon>Leptolyngbyaceae</taxon>
        <taxon>Romeriopsis</taxon>
        <taxon>Romeriopsis navalis</taxon>
    </lineage>
</organism>
<dbReference type="EMBL" id="JADEXQ010000019">
    <property type="protein sequence ID" value="MBE9029620.1"/>
    <property type="molecule type" value="Genomic_DNA"/>
</dbReference>
<name>A0A928VN93_9CYAN</name>
<keyword evidence="3" id="KW-1185">Reference proteome</keyword>
<feature type="region of interest" description="Disordered" evidence="1">
    <location>
        <begin position="30"/>
        <end position="62"/>
    </location>
</feature>